<dbReference type="OrthoDB" id="6504658at2"/>
<dbReference type="RefSeq" id="WP_111740245.1">
    <property type="nucleotide sequence ID" value="NZ_LR698987.1"/>
</dbReference>
<name>A0A2X4UQH5_9GAMM</name>
<dbReference type="EMBL" id="LS483470">
    <property type="protein sequence ID" value="SQI40739.1"/>
    <property type="molecule type" value="Genomic_DNA"/>
</dbReference>
<evidence type="ECO:0000313" key="2">
    <source>
        <dbReference type="Proteomes" id="UP000249005"/>
    </source>
</evidence>
<accession>A0A2X4UQH5</accession>
<keyword evidence="2" id="KW-1185">Reference proteome</keyword>
<reference evidence="1 2" key="1">
    <citation type="submission" date="2018-06" db="EMBL/GenBank/DDBJ databases">
        <authorList>
            <consortium name="Pathogen Informatics"/>
            <person name="Doyle S."/>
        </authorList>
    </citation>
    <scope>NUCLEOTIDE SEQUENCE [LARGE SCALE GENOMIC DNA]</scope>
    <source>
        <strain evidence="1 2">NCTC12151</strain>
    </source>
</reference>
<dbReference type="KEGG" id="lri:NCTC12151_01711"/>
<organism evidence="1 2">
    <name type="scientific">Leminorella richardii</name>
    <dbReference type="NCBI Taxonomy" id="158841"/>
    <lineage>
        <taxon>Bacteria</taxon>
        <taxon>Pseudomonadati</taxon>
        <taxon>Pseudomonadota</taxon>
        <taxon>Gammaproteobacteria</taxon>
        <taxon>Enterobacterales</taxon>
        <taxon>Budviciaceae</taxon>
        <taxon>Leminorella</taxon>
    </lineage>
</organism>
<dbReference type="Proteomes" id="UP000249005">
    <property type="component" value="Chromosome 1"/>
</dbReference>
<gene>
    <name evidence="1" type="ORF">NCTC12151_01711</name>
</gene>
<dbReference type="AlphaFoldDB" id="A0A2X4UQH5"/>
<evidence type="ECO:0000313" key="1">
    <source>
        <dbReference type="EMBL" id="SQI40739.1"/>
    </source>
</evidence>
<sequence>MKEVTGRLSIGDAETTVKTLAIDICMPIGAERLATFQFQHSPVHPIEMERAIEIVEDIIMPQRQRLGELAALATDNAFVRQFPALTSVRAPEKNTVTVEQVEDVFNQLADIVSGSPVTEKSPPYDIAFTSTLLIVRELLHHWNIRVIRLINKEA</sequence>
<proteinExistence type="predicted"/>
<protein>
    <submittedName>
        <fullName evidence="1">Uncharacterized protein</fullName>
    </submittedName>
</protein>